<gene>
    <name evidence="2" type="ORF">GUJ93_ZPchr0013g36874</name>
</gene>
<dbReference type="OrthoDB" id="441771at2759"/>
<evidence type="ECO:0000313" key="2">
    <source>
        <dbReference type="EMBL" id="KAG8100390.1"/>
    </source>
</evidence>
<dbReference type="Proteomes" id="UP000729402">
    <property type="component" value="Unassembled WGS sequence"/>
</dbReference>
<proteinExistence type="predicted"/>
<accession>A0A8J6C388</accession>
<keyword evidence="3" id="KW-1185">Reference proteome</keyword>
<dbReference type="EMBL" id="JAAALK010000079">
    <property type="protein sequence ID" value="KAG8100390.1"/>
    <property type="molecule type" value="Genomic_DNA"/>
</dbReference>
<reference evidence="2" key="1">
    <citation type="journal article" date="2021" name="bioRxiv">
        <title>Whole Genome Assembly and Annotation of Northern Wild Rice, Zizania palustris L., Supports a Whole Genome Duplication in the Zizania Genus.</title>
        <authorList>
            <person name="Haas M."/>
            <person name="Kono T."/>
            <person name="Macchietto M."/>
            <person name="Millas R."/>
            <person name="McGilp L."/>
            <person name="Shao M."/>
            <person name="Duquette J."/>
            <person name="Hirsch C.N."/>
            <person name="Kimball J."/>
        </authorList>
    </citation>
    <scope>NUCLEOTIDE SEQUENCE</scope>
    <source>
        <tissue evidence="2">Fresh leaf tissue</tissue>
    </source>
</reference>
<sequence>MAVNVSSVARLLRSEVVEKRGVVASSKATKESKKFCHEAIVFLHTLLVTNLNGNMKQLRYKKVESLSARRSDGVDRAAPHEASSEDGEARPTGQDARSPLGRCRCRRTGGERYDTGAVVSARRGETASGSSSSN</sequence>
<dbReference type="AlphaFoldDB" id="A0A8J6C388"/>
<feature type="compositionally biased region" description="Basic and acidic residues" evidence="1">
    <location>
        <begin position="65"/>
        <end position="89"/>
    </location>
</feature>
<name>A0A8J6C388_ZIZPA</name>
<evidence type="ECO:0000256" key="1">
    <source>
        <dbReference type="SAM" id="MobiDB-lite"/>
    </source>
</evidence>
<organism evidence="2 3">
    <name type="scientific">Zizania palustris</name>
    <name type="common">Northern wild rice</name>
    <dbReference type="NCBI Taxonomy" id="103762"/>
    <lineage>
        <taxon>Eukaryota</taxon>
        <taxon>Viridiplantae</taxon>
        <taxon>Streptophyta</taxon>
        <taxon>Embryophyta</taxon>
        <taxon>Tracheophyta</taxon>
        <taxon>Spermatophyta</taxon>
        <taxon>Magnoliopsida</taxon>
        <taxon>Liliopsida</taxon>
        <taxon>Poales</taxon>
        <taxon>Poaceae</taxon>
        <taxon>BOP clade</taxon>
        <taxon>Oryzoideae</taxon>
        <taxon>Oryzeae</taxon>
        <taxon>Zizaniinae</taxon>
        <taxon>Zizania</taxon>
    </lineage>
</organism>
<reference evidence="2" key="2">
    <citation type="submission" date="2021-02" db="EMBL/GenBank/DDBJ databases">
        <authorList>
            <person name="Kimball J.A."/>
            <person name="Haas M.W."/>
            <person name="Macchietto M."/>
            <person name="Kono T."/>
            <person name="Duquette J."/>
            <person name="Shao M."/>
        </authorList>
    </citation>
    <scope>NUCLEOTIDE SEQUENCE</scope>
    <source>
        <tissue evidence="2">Fresh leaf tissue</tissue>
    </source>
</reference>
<feature type="region of interest" description="Disordered" evidence="1">
    <location>
        <begin position="65"/>
        <end position="134"/>
    </location>
</feature>
<protein>
    <submittedName>
        <fullName evidence="2">Uncharacterized protein</fullName>
    </submittedName>
</protein>
<comment type="caution">
    <text evidence="2">The sequence shown here is derived from an EMBL/GenBank/DDBJ whole genome shotgun (WGS) entry which is preliminary data.</text>
</comment>
<evidence type="ECO:0000313" key="3">
    <source>
        <dbReference type="Proteomes" id="UP000729402"/>
    </source>
</evidence>